<dbReference type="Proteomes" id="UP000199361">
    <property type="component" value="Unassembled WGS sequence"/>
</dbReference>
<organism evidence="1 2">
    <name type="scientific">Nonomuraea wenchangensis</name>
    <dbReference type="NCBI Taxonomy" id="568860"/>
    <lineage>
        <taxon>Bacteria</taxon>
        <taxon>Bacillati</taxon>
        <taxon>Actinomycetota</taxon>
        <taxon>Actinomycetes</taxon>
        <taxon>Streptosporangiales</taxon>
        <taxon>Streptosporangiaceae</taxon>
        <taxon>Nonomuraea</taxon>
    </lineage>
</organism>
<dbReference type="RefSeq" id="WP_091094105.1">
    <property type="nucleotide sequence ID" value="NZ_FOHX01000027.1"/>
</dbReference>
<dbReference type="OrthoDB" id="8906692at2"/>
<sequence>MNLPPIIHRVPTGRPSPADIGDANRDIDPLEQVRLVANALVQELTEYHHPWIPLFQVRDAATNLLTGDHATGTWHERTSAVYADLERGLLDGSLYDLAENEGDATTTVHAGRVASLAATEHLRRHDTPAWEVVHEVWAETLCRALDYLAANGHGRNLPRMFEAFDALDHYDAATGKALIQHLTAVPADDIATITPSQVLADARAAGARPEHVLDATAVAITSVLAPVAGCNFHDMLPDAAADVRSSAHRWLDETHDIDAYADGFTYEGLSEQQVSGMLDHVAEFARMYDWYADQR</sequence>
<accession>A0A1I0LVQ4</accession>
<gene>
    <name evidence="1" type="ORF">SAMN05421811_127138</name>
</gene>
<dbReference type="EMBL" id="FOHX01000027">
    <property type="protein sequence ID" value="SEU46758.1"/>
    <property type="molecule type" value="Genomic_DNA"/>
</dbReference>
<protein>
    <submittedName>
        <fullName evidence="1">Uncharacterized protein</fullName>
    </submittedName>
</protein>
<evidence type="ECO:0000313" key="2">
    <source>
        <dbReference type="Proteomes" id="UP000199361"/>
    </source>
</evidence>
<name>A0A1I0LVQ4_9ACTN</name>
<reference evidence="1 2" key="1">
    <citation type="submission" date="2016-10" db="EMBL/GenBank/DDBJ databases">
        <authorList>
            <person name="de Groot N.N."/>
        </authorList>
    </citation>
    <scope>NUCLEOTIDE SEQUENCE [LARGE SCALE GENOMIC DNA]</scope>
    <source>
        <strain evidence="1 2">CGMCC 4.5598</strain>
    </source>
</reference>
<evidence type="ECO:0000313" key="1">
    <source>
        <dbReference type="EMBL" id="SEU46758.1"/>
    </source>
</evidence>
<dbReference type="STRING" id="568860.SAMN05421811_127138"/>
<proteinExistence type="predicted"/>
<dbReference type="AlphaFoldDB" id="A0A1I0LVQ4"/>
<keyword evidence="2" id="KW-1185">Reference proteome</keyword>